<keyword evidence="11" id="KW-0479">Metal-binding</keyword>
<dbReference type="EMBL" id="GL833125">
    <property type="protein sequence ID" value="EGB09732.1"/>
    <property type="molecule type" value="Genomic_DNA"/>
</dbReference>
<evidence type="ECO:0000256" key="11">
    <source>
        <dbReference type="PROSITE-ProRule" id="PRU00175"/>
    </source>
</evidence>
<evidence type="ECO:0000256" key="8">
    <source>
        <dbReference type="ARBA" id="ARBA00022786"/>
    </source>
</evidence>
<feature type="transmembrane region" description="Helical" evidence="13">
    <location>
        <begin position="540"/>
        <end position="561"/>
    </location>
</feature>
<feature type="domain" description="RING-type" evidence="14">
    <location>
        <begin position="693"/>
        <end position="732"/>
    </location>
</feature>
<protein>
    <recommendedName>
        <fullName evidence="4">RING-type E3 ubiquitin transferase</fullName>
        <ecNumber evidence="4">2.3.2.27</ecNumber>
    </recommendedName>
</protein>
<feature type="compositionally biased region" description="Basic and acidic residues" evidence="12">
    <location>
        <begin position="1971"/>
        <end position="1993"/>
    </location>
</feature>
<dbReference type="PROSITE" id="PS50089">
    <property type="entry name" value="ZF_RING_2"/>
    <property type="match status" value="1"/>
</dbReference>
<evidence type="ECO:0000256" key="1">
    <source>
        <dbReference type="ARBA" id="ARBA00000900"/>
    </source>
</evidence>
<feature type="region of interest" description="Disordered" evidence="12">
    <location>
        <begin position="316"/>
        <end position="344"/>
    </location>
</feature>
<feature type="compositionally biased region" description="Basic residues" evidence="12">
    <location>
        <begin position="1036"/>
        <end position="1048"/>
    </location>
</feature>
<feature type="transmembrane region" description="Helical" evidence="13">
    <location>
        <begin position="1436"/>
        <end position="1456"/>
    </location>
</feature>
<evidence type="ECO:0000256" key="3">
    <source>
        <dbReference type="ARBA" id="ARBA00004906"/>
    </source>
</evidence>
<dbReference type="PANTHER" id="PTHR11660">
    <property type="entry name" value="SOLUTE CARRIER FAMILY 40 MEMBER"/>
    <property type="match status" value="1"/>
</dbReference>
<keyword evidence="5" id="KW-0813">Transport</keyword>
<feature type="region of interest" description="Disordered" evidence="12">
    <location>
        <begin position="1008"/>
        <end position="1051"/>
    </location>
</feature>
<feature type="region of interest" description="Disordered" evidence="12">
    <location>
        <begin position="1394"/>
        <end position="1428"/>
    </location>
</feature>
<keyword evidence="8" id="KW-0833">Ubl conjugation pathway</keyword>
<feature type="compositionally biased region" description="Low complexity" evidence="12">
    <location>
        <begin position="1196"/>
        <end position="1248"/>
    </location>
</feature>
<dbReference type="Pfam" id="PF13639">
    <property type="entry name" value="zf-RING_2"/>
    <property type="match status" value="1"/>
</dbReference>
<evidence type="ECO:0000313" key="15">
    <source>
        <dbReference type="EMBL" id="EGB09732.1"/>
    </source>
</evidence>
<dbReference type="Proteomes" id="UP000002729">
    <property type="component" value="Unassembled WGS sequence"/>
</dbReference>
<evidence type="ECO:0000256" key="6">
    <source>
        <dbReference type="ARBA" id="ARBA00022679"/>
    </source>
</evidence>
<dbReference type="RefSeq" id="XP_009035773.1">
    <property type="nucleotide sequence ID" value="XM_009037525.1"/>
</dbReference>
<feature type="compositionally biased region" description="Basic and acidic residues" evidence="12">
    <location>
        <begin position="316"/>
        <end position="325"/>
    </location>
</feature>
<keyword evidence="9 13" id="KW-1133">Transmembrane helix</keyword>
<feature type="region of interest" description="Disordered" evidence="12">
    <location>
        <begin position="185"/>
        <end position="249"/>
    </location>
</feature>
<dbReference type="SUPFAM" id="SSF57850">
    <property type="entry name" value="RING/U-box"/>
    <property type="match status" value="1"/>
</dbReference>
<dbReference type="Pfam" id="PF11145">
    <property type="entry name" value="DUF2921"/>
    <property type="match status" value="1"/>
</dbReference>
<feature type="compositionally biased region" description="Basic and acidic residues" evidence="12">
    <location>
        <begin position="2000"/>
        <end position="2009"/>
    </location>
</feature>
<dbReference type="GO" id="GO:0008270">
    <property type="term" value="F:zinc ion binding"/>
    <property type="evidence" value="ECO:0007669"/>
    <property type="project" value="UniProtKB-KW"/>
</dbReference>
<feature type="compositionally biased region" description="Basic and acidic residues" evidence="12">
    <location>
        <begin position="843"/>
        <end position="859"/>
    </location>
</feature>
<dbReference type="EC" id="2.3.2.27" evidence="4"/>
<dbReference type="GO" id="GO:0012505">
    <property type="term" value="C:endomembrane system"/>
    <property type="evidence" value="ECO:0007669"/>
    <property type="project" value="UniProtKB-SubCell"/>
</dbReference>
<dbReference type="Pfam" id="PF06963">
    <property type="entry name" value="FPN1"/>
    <property type="match status" value="1"/>
</dbReference>
<dbReference type="InterPro" id="IPR009716">
    <property type="entry name" value="Ferroportin-1"/>
</dbReference>
<feature type="region of interest" description="Disordered" evidence="12">
    <location>
        <begin position="773"/>
        <end position="899"/>
    </location>
</feature>
<keyword evidence="11" id="KW-0863">Zinc-finger</keyword>
<reference evidence="15 16" key="1">
    <citation type="journal article" date="2011" name="Proc. Natl. Acad. Sci. U.S.A.">
        <title>Niche of harmful alga Aureococcus anophagefferens revealed through ecogenomics.</title>
        <authorList>
            <person name="Gobler C.J."/>
            <person name="Berry D.L."/>
            <person name="Dyhrman S.T."/>
            <person name="Wilhelm S.W."/>
            <person name="Salamov A."/>
            <person name="Lobanov A.V."/>
            <person name="Zhang Y."/>
            <person name="Collier J.L."/>
            <person name="Wurch L.L."/>
            <person name="Kustka A.B."/>
            <person name="Dill B.D."/>
            <person name="Shah M."/>
            <person name="VerBerkmoes N.C."/>
            <person name="Kuo A."/>
            <person name="Terry A."/>
            <person name="Pangilinan J."/>
            <person name="Lindquist E.A."/>
            <person name="Lucas S."/>
            <person name="Paulsen I.T."/>
            <person name="Hattenrath-Lehmann T.K."/>
            <person name="Talmage S.C."/>
            <person name="Walker E.A."/>
            <person name="Koch F."/>
            <person name="Burson A.M."/>
            <person name="Marcoval M.A."/>
            <person name="Tang Y.Z."/>
            <person name="Lecleir G.R."/>
            <person name="Coyne K.J."/>
            <person name="Berg G.M."/>
            <person name="Bertrand E.M."/>
            <person name="Saito M.A."/>
            <person name="Gladyshev V.N."/>
            <person name="Grigoriev I.V."/>
        </authorList>
    </citation>
    <scope>NUCLEOTIDE SEQUENCE [LARGE SCALE GENOMIC DNA]</scope>
    <source>
        <strain evidence="16">CCMP 1984</strain>
    </source>
</reference>
<evidence type="ECO:0000256" key="4">
    <source>
        <dbReference type="ARBA" id="ARBA00012483"/>
    </source>
</evidence>
<feature type="transmembrane region" description="Helical" evidence="13">
    <location>
        <begin position="1795"/>
        <end position="1813"/>
    </location>
</feature>
<evidence type="ECO:0000256" key="10">
    <source>
        <dbReference type="ARBA" id="ARBA00023136"/>
    </source>
</evidence>
<keyword evidence="6" id="KW-0808">Transferase</keyword>
<evidence type="ECO:0000313" key="16">
    <source>
        <dbReference type="Proteomes" id="UP000002729"/>
    </source>
</evidence>
<dbReference type="InParanoid" id="F0Y5U9"/>
<dbReference type="PANTHER" id="PTHR11660:SF53">
    <property type="entry name" value="SOLUTE CARRIER FAMILY 40 MEMBER 3, CHLOROPLASTIC"/>
    <property type="match status" value="1"/>
</dbReference>
<dbReference type="eggNOG" id="KOG2601">
    <property type="taxonomic scope" value="Eukaryota"/>
</dbReference>
<dbReference type="InterPro" id="IPR013083">
    <property type="entry name" value="Znf_RING/FYVE/PHD"/>
</dbReference>
<dbReference type="KEGG" id="aaf:AURANDRAFT_71361"/>
<evidence type="ECO:0000256" key="5">
    <source>
        <dbReference type="ARBA" id="ARBA00022448"/>
    </source>
</evidence>
<organism evidence="16">
    <name type="scientific">Aureococcus anophagefferens</name>
    <name type="common">Harmful bloom alga</name>
    <dbReference type="NCBI Taxonomy" id="44056"/>
    <lineage>
        <taxon>Eukaryota</taxon>
        <taxon>Sar</taxon>
        <taxon>Stramenopiles</taxon>
        <taxon>Ochrophyta</taxon>
        <taxon>Pelagophyceae</taxon>
        <taxon>Pelagomonadales</taxon>
        <taxon>Pelagomonadaceae</taxon>
        <taxon>Aureococcus</taxon>
    </lineage>
</organism>
<evidence type="ECO:0000259" key="14">
    <source>
        <dbReference type="PROSITE" id="PS50089"/>
    </source>
</evidence>
<evidence type="ECO:0000256" key="7">
    <source>
        <dbReference type="ARBA" id="ARBA00022692"/>
    </source>
</evidence>
<dbReference type="Gene3D" id="3.30.40.10">
    <property type="entry name" value="Zinc/RING finger domain, C3HC4 (zinc finger)"/>
    <property type="match status" value="1"/>
</dbReference>
<dbReference type="eggNOG" id="KOG0828">
    <property type="taxonomic scope" value="Eukaryota"/>
</dbReference>
<evidence type="ECO:0000256" key="2">
    <source>
        <dbReference type="ARBA" id="ARBA00004127"/>
    </source>
</evidence>
<feature type="compositionally biased region" description="Low complexity" evidence="12">
    <location>
        <begin position="773"/>
        <end position="805"/>
    </location>
</feature>
<dbReference type="GeneID" id="20228189"/>
<accession>F0Y5U9</accession>
<keyword evidence="16" id="KW-1185">Reference proteome</keyword>
<feature type="transmembrane region" description="Helical" evidence="13">
    <location>
        <begin position="1939"/>
        <end position="1963"/>
    </location>
</feature>
<comment type="subcellular location">
    <subcellularLocation>
        <location evidence="2">Endomembrane system</location>
        <topology evidence="2">Multi-pass membrane protein</topology>
    </subcellularLocation>
</comment>
<dbReference type="GO" id="GO:0061630">
    <property type="term" value="F:ubiquitin protein ligase activity"/>
    <property type="evidence" value="ECO:0007669"/>
    <property type="project" value="UniProtKB-EC"/>
</dbReference>
<dbReference type="GO" id="GO:0016020">
    <property type="term" value="C:membrane"/>
    <property type="evidence" value="ECO:0007669"/>
    <property type="project" value="InterPro"/>
</dbReference>
<gene>
    <name evidence="15" type="ORF">AURANDRAFT_71361</name>
</gene>
<feature type="compositionally biased region" description="Basic and acidic residues" evidence="12">
    <location>
        <begin position="813"/>
        <end position="822"/>
    </location>
</feature>
<dbReference type="InterPro" id="IPR001841">
    <property type="entry name" value="Znf_RING"/>
</dbReference>
<keyword evidence="11" id="KW-0862">Zinc</keyword>
<evidence type="ECO:0000256" key="13">
    <source>
        <dbReference type="SAM" id="Phobius"/>
    </source>
</evidence>
<comment type="catalytic activity">
    <reaction evidence="1">
        <text>S-ubiquitinyl-[E2 ubiquitin-conjugating enzyme]-L-cysteine + [acceptor protein]-L-lysine = [E2 ubiquitin-conjugating enzyme]-L-cysteine + N(6)-ubiquitinyl-[acceptor protein]-L-lysine.</text>
        <dbReference type="EC" id="2.3.2.27"/>
    </reaction>
</comment>
<feature type="compositionally biased region" description="Basic and acidic residues" evidence="12">
    <location>
        <begin position="214"/>
        <end position="228"/>
    </location>
</feature>
<feature type="region of interest" description="Disordered" evidence="12">
    <location>
        <begin position="938"/>
        <end position="959"/>
    </location>
</feature>
<feature type="transmembrane region" description="Helical" evidence="13">
    <location>
        <begin position="462"/>
        <end position="487"/>
    </location>
</feature>
<name>F0Y5U9_AURAN</name>
<feature type="transmembrane region" description="Helical" evidence="13">
    <location>
        <begin position="1844"/>
        <end position="1866"/>
    </location>
</feature>
<feature type="region of interest" description="Disordered" evidence="12">
    <location>
        <begin position="1196"/>
        <end position="1274"/>
    </location>
</feature>
<feature type="region of interest" description="Disordered" evidence="12">
    <location>
        <begin position="906"/>
        <end position="925"/>
    </location>
</feature>
<feature type="compositionally biased region" description="Low complexity" evidence="12">
    <location>
        <begin position="945"/>
        <end position="955"/>
    </location>
</feature>
<feature type="transmembrane region" description="Helical" evidence="13">
    <location>
        <begin position="493"/>
        <end position="519"/>
    </location>
</feature>
<dbReference type="InterPro" id="IPR021319">
    <property type="entry name" value="DUF2921"/>
</dbReference>
<keyword evidence="7 13" id="KW-0812">Transmembrane</keyword>
<dbReference type="OrthoDB" id="206618at2759"/>
<evidence type="ECO:0000256" key="9">
    <source>
        <dbReference type="ARBA" id="ARBA00022989"/>
    </source>
</evidence>
<keyword evidence="10 13" id="KW-0472">Membrane</keyword>
<feature type="transmembrane region" description="Helical" evidence="13">
    <location>
        <begin position="431"/>
        <end position="450"/>
    </location>
</feature>
<feature type="compositionally biased region" description="Acidic residues" evidence="12">
    <location>
        <begin position="1413"/>
        <end position="1423"/>
    </location>
</feature>
<feature type="transmembrane region" description="Helical" evidence="13">
    <location>
        <begin position="1758"/>
        <end position="1775"/>
    </location>
</feature>
<comment type="pathway">
    <text evidence="3">Protein modification; protein ubiquitination.</text>
</comment>
<evidence type="ECO:0000256" key="12">
    <source>
        <dbReference type="SAM" id="MobiDB-lite"/>
    </source>
</evidence>
<feature type="compositionally biased region" description="Basic and acidic residues" evidence="12">
    <location>
        <begin position="877"/>
        <end position="893"/>
    </location>
</feature>
<feature type="region of interest" description="Disordered" evidence="12">
    <location>
        <begin position="1971"/>
        <end position="2021"/>
    </location>
</feature>
<feature type="compositionally biased region" description="Low complexity" evidence="12">
    <location>
        <begin position="190"/>
        <end position="203"/>
    </location>
</feature>
<proteinExistence type="predicted"/>
<sequence>MLLPNHMDPNAVPHEALAQRQRVFQTGVFICLMLLLMDPRDPRREQEAAVARARAEAEAAALRRQRAPTWLDGAVGGGARRPQNVTGLYRGSWSFGNGTAPADNREARLGGDTGRAVVQMDMFRLEELESISLVRALVSLSAPPGGARGRRDIFASAFGVYFHGARTAALLGNVGEPTEAGVDLERRNASGRNATAGAAAPGSDRGRAGRRRRDGPPRKDGARRRDGPRAGPRAAADEPPGRGDAGGAGHRRLAARLRRDHPRLADAVDDDTLAAALDNLRRRLGDRARTVVSSRPLPDAFFADDHAYDLVLARESTKKDAEAKDPSASTVVSRADALPPRTPLRLPPDAAFAYPSSPFTSTLWRDGKCALHVDLVASDDKAAKRAIRHYRKSTPFVTTLAGVVRSPGCGFRLDVEATATRVAWDAARSQGAWYSTLMTAVCLAQIFALFKQVHFCRTQTVAARVSLLSVSMQALLDAVLCVANLLLCAAVNALFASFATVAFFKLVVFCVVEMRYLLLVFQAHDPQRSLSDGWGARRELAYLHARFYGALFAALLVLYAARDDARVVVVAAYSFWVPQIFRNAKLNAREPVCDAYLYGMAASRLLLPLYCLCDPDGLPRVLVVPSPGAPTYGARAAFALVLVAWQGVQVGLLKLQQHYGARCFVPAALIPKPYDYRRPIAHLVKGDDANLECPICMGDVACDGAHHLVTPCDHVFHDVCLGQWMDLKTECPDALWPAMESSGTSTCAAVASVSASDAADCLTAGVAARAQAAQSRVPTSSRTSSAPPHHAHARATAPADASDASETFVRTSKRTDLGRVVDGRLSTPVGGRLAAPASPSTRVDGRLSEGASPRDDRAGRASSSNRVDGRLSGTASPRDDRPGRASSSKRVDGRLSAGMSFSKRVVDGRLSPDSRERRWLGRSPDSRERRWLGRLPDSRERRWPGRSPGSRGCSPDSRDARGVTMKAVAYLILAAASVSAFVAPKHMPSSLVAQTTDSLVALEACRRNTKKEKRQRNQENMRKFKRGAAPAQRGAGGKKKSLSRKKLTLKAQSAKEKGREATFMSKLRSRSASMARRWSLAFAVALGAAPTGGAYLEGCGLAVWAAGDEGASCTTTCAGHHNATCDADALALAADEDVFAAVNVTCDATEAKDADFAPFFNANGACSPMADGGAYSCGATPKGSKRRVCACCTGGAAPSKAPSAPPTAMGTYAPTAPSGAPSYAPTAPSASPSYAPTAPTASPSYGPTVTPTSAAPTHVPVPAPSRSPTTHLRPTVYVTPEPTVKCAAIGWLLGAAAESCSETCARDHRACHDDEADAARDRVDEWGEVAAMVAARGGDACAGGWVNGNAMAPYVNTNNGNCFGRGPDAAVAGFCGLAAEAKRRLCPCCSSGFAPSPEPTKRERPDWQGFPEEPQEDDDDDDSSYNSRAGILSSGAQAGAGVAGVALTIFAIYKLLKCHHMGLENTGIFKEKYRRSSFSKKEVGAPSKVASVFEEDRRRTGVAVSSTTIQYSAITDDALPTYEVEGKWLVACEAITTVVSRAWEFALPLALLGVWGGDELSLRAPAALALAVTLATTLFSPRIGKWADGQDRLFAARVSRAFQVAGTACSVGAVLSMASEDTAGFRNWLALALGGASVEALGGVVTRGGPKKDWAPALFEGEALGGALSKTTVALSNAAQVGEILGPFLGATAISSLGPVVGAGVVGGLAAAGELPAQLILDGLYRRNAALRTPPPPEDAAAEHGGGAWARCWRQPGGTALLTGSFGCLFFTALAPHGPVLTAFLATRGVDPRAIAVFRTLGAFAGIGGIYAFGKAADGVAKRAGDAPGAQAAARVVALRSASFWALGFQCCAAVGAAAALAAAYGPGAVPGLAAFMAAVVLSRAGLYAYDVGYLELQQLLVDERDRGACQGVEAALCGGNELLLALVTLCFFHDPRDFGALAALSALFVGLALALFAAWAALYHVHDHDHGRGDHPHEHTPQQAKALDESGAKRHVHVHRADHGAHDHGHGHHDHGHDRA</sequence>
<dbReference type="GO" id="GO:0005381">
    <property type="term" value="F:iron ion transmembrane transporter activity"/>
    <property type="evidence" value="ECO:0007669"/>
    <property type="project" value="InterPro"/>
</dbReference>